<comment type="similarity">
    <text evidence="2">Belongs to the flavin monoamine oxidase family.</text>
</comment>
<dbReference type="GO" id="GO:0016491">
    <property type="term" value="F:oxidoreductase activity"/>
    <property type="evidence" value="ECO:0007669"/>
    <property type="project" value="UniProtKB-KW"/>
</dbReference>
<reference evidence="6 7" key="1">
    <citation type="submission" date="2019-09" db="EMBL/GenBank/DDBJ databases">
        <title>Genome sequencing of Ng87 strain.</title>
        <authorList>
            <person name="Karasev E.S."/>
            <person name="Andronov E."/>
        </authorList>
    </citation>
    <scope>NUCLEOTIDE SEQUENCE [LARGE SCALE GENOMIC DNA]</scope>
    <source>
        <strain evidence="6 7">Ng87</strain>
    </source>
</reference>
<organism evidence="6 7">
    <name type="scientific">Neorhizobium galegae</name>
    <name type="common">Rhizobium galegae</name>
    <dbReference type="NCBI Taxonomy" id="399"/>
    <lineage>
        <taxon>Bacteria</taxon>
        <taxon>Pseudomonadati</taxon>
        <taxon>Pseudomonadota</taxon>
        <taxon>Alphaproteobacteria</taxon>
        <taxon>Hyphomicrobiales</taxon>
        <taxon>Rhizobiaceae</taxon>
        <taxon>Rhizobium/Agrobacterium group</taxon>
        <taxon>Neorhizobium</taxon>
    </lineage>
</organism>
<comment type="caution">
    <text evidence="6">The sequence shown here is derived from an EMBL/GenBank/DDBJ whole genome shotgun (WGS) entry which is preliminary data.</text>
</comment>
<keyword evidence="3" id="KW-0560">Oxidoreductase</keyword>
<comment type="cofactor">
    <cofactor evidence="1">
        <name>FAD</name>
        <dbReference type="ChEBI" id="CHEBI:57692"/>
    </cofactor>
</comment>
<evidence type="ECO:0000256" key="3">
    <source>
        <dbReference type="ARBA" id="ARBA00023002"/>
    </source>
</evidence>
<dbReference type="SUPFAM" id="SSF51905">
    <property type="entry name" value="FAD/NAD(P)-binding domain"/>
    <property type="match status" value="1"/>
</dbReference>
<dbReference type="Pfam" id="PF01593">
    <property type="entry name" value="Amino_oxidase"/>
    <property type="match status" value="1"/>
</dbReference>
<evidence type="ECO:0000256" key="1">
    <source>
        <dbReference type="ARBA" id="ARBA00001974"/>
    </source>
</evidence>
<evidence type="ECO:0000259" key="5">
    <source>
        <dbReference type="Pfam" id="PF01593"/>
    </source>
</evidence>
<evidence type="ECO:0000313" key="6">
    <source>
        <dbReference type="EMBL" id="KAB1083823.1"/>
    </source>
</evidence>
<dbReference type="SUPFAM" id="SSF54373">
    <property type="entry name" value="FAD-linked reductases, C-terminal domain"/>
    <property type="match status" value="1"/>
</dbReference>
<feature type="binding site" evidence="4">
    <location>
        <begin position="44"/>
        <end position="45"/>
    </location>
    <ligand>
        <name>FAD</name>
        <dbReference type="ChEBI" id="CHEBI:57692"/>
    </ligand>
</feature>
<feature type="binding site" evidence="4">
    <location>
        <position position="322"/>
    </location>
    <ligand>
        <name>substrate</name>
    </ligand>
</feature>
<sequence>MAKAGRSSEKRMPERDAIVVGAGFTGLSAALELVEAGLDVLLLEARDRVGGKVDSETLPDSTRIDTGGQFFCRDMSELMALIAENGQTPVMTHYDGEAIYRPPVPPQQGFARWQGVDALRDRMIATDPDDPDLAKLTVADWVARQDDVPADVRKSFLRLIKGLWCRAPEEVAFTWLASNDRRITNTYSEMEMFLPGTLHALADHLAARLGDRVRLGTAVTGIEHSDIGVTVIAGEERLSAKRLILAVPPVMIRRLPFSPALPERLQKALSAWAPGLSIKLQVSYDKPFWRERGLSGAVMWHEPQGLYACDASHDDYAGLIVFVGGPEAQQWHERPREDLTAFIREQLTAAFGPQGGNPRDIHVRDWVDDPWSGGAYSDVVVDLDARHAEDIINEGVPPVHFASSELSPSYPGYVDGAIVAGRLAAARIITATRHGQSEAGGD</sequence>
<protein>
    <submittedName>
        <fullName evidence="6">FAD-dependent oxidoreductase</fullName>
    </submittedName>
</protein>
<proteinExistence type="inferred from homology"/>
<name>A0A6A1TIJ8_NEOGA</name>
<dbReference type="EMBL" id="VZUL01000003">
    <property type="protein sequence ID" value="KAB1083823.1"/>
    <property type="molecule type" value="Genomic_DNA"/>
</dbReference>
<feature type="binding site" evidence="4">
    <location>
        <position position="25"/>
    </location>
    <ligand>
        <name>FAD</name>
        <dbReference type="ChEBI" id="CHEBI:57692"/>
    </ligand>
</feature>
<dbReference type="InterPro" id="IPR001613">
    <property type="entry name" value="Flavin_amine_oxidase"/>
</dbReference>
<dbReference type="InterPro" id="IPR002937">
    <property type="entry name" value="Amino_oxidase"/>
</dbReference>
<dbReference type="RefSeq" id="WP_151047034.1">
    <property type="nucleotide sequence ID" value="NZ_VZUL01000003.1"/>
</dbReference>
<evidence type="ECO:0000256" key="4">
    <source>
        <dbReference type="PIRSR" id="PIRSR601613-1"/>
    </source>
</evidence>
<dbReference type="AlphaFoldDB" id="A0A6A1TIJ8"/>
<dbReference type="InterPro" id="IPR050703">
    <property type="entry name" value="Flavin_MAO"/>
</dbReference>
<dbReference type="Gene3D" id="3.50.50.60">
    <property type="entry name" value="FAD/NAD(P)-binding domain"/>
    <property type="match status" value="1"/>
</dbReference>
<dbReference type="InterPro" id="IPR036188">
    <property type="entry name" value="FAD/NAD-bd_sf"/>
</dbReference>
<feature type="binding site" evidence="4">
    <location>
        <position position="219"/>
    </location>
    <ligand>
        <name>FAD</name>
        <dbReference type="ChEBI" id="CHEBI:57692"/>
    </ligand>
</feature>
<evidence type="ECO:0000313" key="7">
    <source>
        <dbReference type="Proteomes" id="UP000386575"/>
    </source>
</evidence>
<dbReference type="Proteomes" id="UP000386575">
    <property type="component" value="Unassembled WGS sequence"/>
</dbReference>
<feature type="binding site" evidence="4">
    <location>
        <position position="405"/>
    </location>
    <ligand>
        <name>FAD</name>
        <dbReference type="ChEBI" id="CHEBI:57692"/>
    </ligand>
</feature>
<feature type="domain" description="Amine oxidase" evidence="5">
    <location>
        <begin position="24"/>
        <end position="429"/>
    </location>
</feature>
<accession>A0A6A1TIJ8</accession>
<evidence type="ECO:0000256" key="2">
    <source>
        <dbReference type="ARBA" id="ARBA00005995"/>
    </source>
</evidence>
<dbReference type="PANTHER" id="PTHR43563">
    <property type="entry name" value="AMINE OXIDASE"/>
    <property type="match status" value="1"/>
</dbReference>
<dbReference type="PRINTS" id="PR00757">
    <property type="entry name" value="AMINEOXDASEF"/>
</dbReference>
<dbReference type="PANTHER" id="PTHR43563:SF1">
    <property type="entry name" value="AMINE OXIDASE [FLAVIN-CONTAINING] B"/>
    <property type="match status" value="1"/>
</dbReference>
<gene>
    <name evidence="6" type="ORF">F4V91_30800</name>
</gene>